<keyword evidence="2 8" id="KW-0732">Signal</keyword>
<evidence type="ECO:0000313" key="10">
    <source>
        <dbReference type="Proteomes" id="UP000182149"/>
    </source>
</evidence>
<dbReference type="PANTHER" id="PTHR30429">
    <property type="entry name" value="D-METHIONINE-BINDING LIPOPROTEIN METQ"/>
    <property type="match status" value="1"/>
</dbReference>
<keyword evidence="5 6" id="KW-0449">Lipoprotein</keyword>
<dbReference type="PIRSF" id="PIRSF002854">
    <property type="entry name" value="MetQ"/>
    <property type="match status" value="1"/>
</dbReference>
<dbReference type="EMBL" id="JXKD01000003">
    <property type="protein sequence ID" value="OJG11534.1"/>
    <property type="molecule type" value="Genomic_DNA"/>
</dbReference>
<organism evidence="9 10">
    <name type="scientific">Enterococcus aquimarinus</name>
    <dbReference type="NCBI Taxonomy" id="328396"/>
    <lineage>
        <taxon>Bacteria</taxon>
        <taxon>Bacillati</taxon>
        <taxon>Bacillota</taxon>
        <taxon>Bacilli</taxon>
        <taxon>Lactobacillales</taxon>
        <taxon>Enterococcaceae</taxon>
        <taxon>Enterococcus</taxon>
    </lineage>
</organism>
<name>A0A1L8QVP6_9ENTE</name>
<proteinExistence type="inferred from homology"/>
<reference evidence="9 10" key="1">
    <citation type="submission" date="2014-12" db="EMBL/GenBank/DDBJ databases">
        <title>Draft genome sequences of 29 type strains of Enterococci.</title>
        <authorList>
            <person name="Zhong Z."/>
            <person name="Sun Z."/>
            <person name="Liu W."/>
            <person name="Zhang W."/>
            <person name="Zhang H."/>
        </authorList>
    </citation>
    <scope>NUCLEOTIDE SEQUENCE [LARGE SCALE GENOMIC DNA]</scope>
    <source>
        <strain evidence="9 10">DSM 17690</strain>
    </source>
</reference>
<dbReference type="AlphaFoldDB" id="A0A1L8QVP6"/>
<feature type="signal peptide" evidence="8">
    <location>
        <begin position="1"/>
        <end position="35"/>
    </location>
</feature>
<evidence type="ECO:0000256" key="3">
    <source>
        <dbReference type="ARBA" id="ARBA00023136"/>
    </source>
</evidence>
<dbReference type="STRING" id="328396.RU93_GL001529"/>
<comment type="subcellular location">
    <subcellularLocation>
        <location evidence="1">Membrane</location>
        <topology evidence="1">Lipid-anchor</topology>
    </subcellularLocation>
</comment>
<dbReference type="PANTHER" id="PTHR30429:SF0">
    <property type="entry name" value="METHIONINE-BINDING LIPOPROTEIN METQ"/>
    <property type="match status" value="1"/>
</dbReference>
<dbReference type="Gene3D" id="3.40.190.10">
    <property type="entry name" value="Periplasmic binding protein-like II"/>
    <property type="match status" value="2"/>
</dbReference>
<dbReference type="GO" id="GO:0016020">
    <property type="term" value="C:membrane"/>
    <property type="evidence" value="ECO:0007669"/>
    <property type="project" value="UniProtKB-SubCell"/>
</dbReference>
<gene>
    <name evidence="9" type="ORF">RU93_GL001529</name>
</gene>
<dbReference type="InterPro" id="IPR004872">
    <property type="entry name" value="Lipoprotein_NlpA"/>
</dbReference>
<accession>A0A1L8QVP6</accession>
<evidence type="ECO:0000256" key="1">
    <source>
        <dbReference type="ARBA" id="ARBA00004635"/>
    </source>
</evidence>
<protein>
    <recommendedName>
        <fullName evidence="6">Lipoprotein</fullName>
    </recommendedName>
</protein>
<dbReference type="SUPFAM" id="SSF53850">
    <property type="entry name" value="Periplasmic binding protein-like II"/>
    <property type="match status" value="1"/>
</dbReference>
<evidence type="ECO:0000256" key="2">
    <source>
        <dbReference type="ARBA" id="ARBA00022729"/>
    </source>
</evidence>
<sequence length="294" mass="31767">MIFKKNSKKKGKMDMKKWNKVIQFGLLGAALVGLAACGNEATDAEGSSAEGLEVINIAATSTPHAEILEQVKEDLKEKGFELEVTILDDYPLYNPALDAGDVDANFFQHTPYLDSYKEETGSEITPVAKIHFEPLGIYAGKTKDLADIKEGAQISIPNDATNGGRALLLLEANGLIELKEGSGITATVSDITKNEKDLEIVELAAEQVARSVQDVDFAVVNANYALEAGFDVQNDALASEAIDSEAAEIYGNVLVVRKEDVEADKVKALIEVLKTDKVRDFINDTYKGAVVPLF</sequence>
<keyword evidence="4" id="KW-0564">Palmitate</keyword>
<comment type="similarity">
    <text evidence="6">Belongs to the nlpA lipoprotein family.</text>
</comment>
<evidence type="ECO:0000256" key="5">
    <source>
        <dbReference type="ARBA" id="ARBA00023288"/>
    </source>
</evidence>
<evidence type="ECO:0000256" key="4">
    <source>
        <dbReference type="ARBA" id="ARBA00023139"/>
    </source>
</evidence>
<comment type="caution">
    <text evidence="9">The sequence shown here is derived from an EMBL/GenBank/DDBJ whole genome shotgun (WGS) entry which is preliminary data.</text>
</comment>
<dbReference type="Pfam" id="PF03180">
    <property type="entry name" value="Lipoprotein_9"/>
    <property type="match status" value="1"/>
</dbReference>
<evidence type="ECO:0000256" key="6">
    <source>
        <dbReference type="PIRNR" id="PIRNR002854"/>
    </source>
</evidence>
<feature type="chain" id="PRO_5038675418" description="Lipoprotein" evidence="8">
    <location>
        <begin position="36"/>
        <end position="294"/>
    </location>
</feature>
<feature type="lipid moiety-binding region" description="S-diacylglycerol cysteine" evidence="7">
    <location>
        <position position="37"/>
    </location>
</feature>
<dbReference type="Proteomes" id="UP000182149">
    <property type="component" value="Unassembled WGS sequence"/>
</dbReference>
<evidence type="ECO:0000256" key="8">
    <source>
        <dbReference type="SAM" id="SignalP"/>
    </source>
</evidence>
<evidence type="ECO:0000256" key="7">
    <source>
        <dbReference type="PIRSR" id="PIRSR002854-1"/>
    </source>
</evidence>
<evidence type="ECO:0000313" key="9">
    <source>
        <dbReference type="EMBL" id="OJG11534.1"/>
    </source>
</evidence>
<keyword evidence="3" id="KW-0472">Membrane</keyword>
<keyword evidence="10" id="KW-1185">Reference proteome</keyword>